<dbReference type="OrthoDB" id="3265906at2759"/>
<accession>A0A183BCB5</accession>
<dbReference type="InterPro" id="IPR029063">
    <property type="entry name" value="SAM-dependent_MTases_sf"/>
</dbReference>
<protein>
    <submittedName>
        <fullName evidence="3">Ubiquinone biosynthesis O-methyltransferase, mitochondrial</fullName>
    </submittedName>
</protein>
<gene>
    <name evidence="1" type="ORF">ECPE_LOCUS16850</name>
</gene>
<proteinExistence type="predicted"/>
<organism evidence="3">
    <name type="scientific">Echinostoma caproni</name>
    <dbReference type="NCBI Taxonomy" id="27848"/>
    <lineage>
        <taxon>Eukaryota</taxon>
        <taxon>Metazoa</taxon>
        <taxon>Spiralia</taxon>
        <taxon>Lophotrochozoa</taxon>
        <taxon>Platyhelminthes</taxon>
        <taxon>Trematoda</taxon>
        <taxon>Digenea</taxon>
        <taxon>Plagiorchiida</taxon>
        <taxon>Echinostomata</taxon>
        <taxon>Echinostomatoidea</taxon>
        <taxon>Echinostomatidae</taxon>
        <taxon>Echinostoma</taxon>
    </lineage>
</organism>
<reference evidence="3" key="1">
    <citation type="submission" date="2016-06" db="UniProtKB">
        <authorList>
            <consortium name="WormBaseParasite"/>
        </authorList>
    </citation>
    <scope>IDENTIFICATION</scope>
</reference>
<dbReference type="SUPFAM" id="SSF53335">
    <property type="entry name" value="S-adenosyl-L-methionine-dependent methyltransferases"/>
    <property type="match status" value="1"/>
</dbReference>
<dbReference type="Proteomes" id="UP000272942">
    <property type="component" value="Unassembled WGS sequence"/>
</dbReference>
<dbReference type="WBParaSite" id="ECPE_0001689301-mRNA-1">
    <property type="protein sequence ID" value="ECPE_0001689301-mRNA-1"/>
    <property type="gene ID" value="ECPE_0001689301"/>
</dbReference>
<dbReference type="AlphaFoldDB" id="A0A183BCB5"/>
<dbReference type="Gene3D" id="3.40.50.150">
    <property type="entry name" value="Vaccinia Virus protein VP39"/>
    <property type="match status" value="1"/>
</dbReference>
<reference evidence="1 2" key="2">
    <citation type="submission" date="2018-11" db="EMBL/GenBank/DDBJ databases">
        <authorList>
            <consortium name="Pathogen Informatics"/>
        </authorList>
    </citation>
    <scope>NUCLEOTIDE SEQUENCE [LARGE SCALE GENOMIC DNA]</scope>
    <source>
        <strain evidence="1 2">Egypt</strain>
    </source>
</reference>
<keyword evidence="2" id="KW-1185">Reference proteome</keyword>
<name>A0A183BCB5_9TREM</name>
<sequence>MRLSIVRLAVRLTPKQQLIPVTRLTGARLYSTESALPQSTIDSDEVVKFRQFASQWWDPNGSLKPLHSMNRLRVPLIRDSLCPPHTHVATIATPTNGFAPLSGMSILDVGCGGGILSEVGSSVSAPGLVFLFDVLRQSQSFRNAVFAFWA</sequence>
<dbReference type="EMBL" id="UZAN01066213">
    <property type="protein sequence ID" value="VDP94123.1"/>
    <property type="molecule type" value="Genomic_DNA"/>
</dbReference>
<evidence type="ECO:0000313" key="2">
    <source>
        <dbReference type="Proteomes" id="UP000272942"/>
    </source>
</evidence>
<evidence type="ECO:0000313" key="1">
    <source>
        <dbReference type="EMBL" id="VDP94123.1"/>
    </source>
</evidence>
<evidence type="ECO:0000313" key="3">
    <source>
        <dbReference type="WBParaSite" id="ECPE_0001689301-mRNA-1"/>
    </source>
</evidence>